<keyword evidence="5" id="KW-1133">Transmembrane helix</keyword>
<dbReference type="AlphaFoldDB" id="A0A0P0RP86"/>
<dbReference type="InterPro" id="IPR003399">
    <property type="entry name" value="Mce/MlaD"/>
</dbReference>
<evidence type="ECO:0000313" key="8">
    <source>
        <dbReference type="EMBL" id="ALL70844.1"/>
    </source>
</evidence>
<keyword evidence="3" id="KW-0997">Cell inner membrane</keyword>
<keyword evidence="6" id="KW-0472">Membrane</keyword>
<reference evidence="8 9" key="1">
    <citation type="journal article" date="2014" name="Genome Announc.">
        <title>Draft Genome Sequence of the Haloacid-Degrading Burkholderia caribensis Strain MBA4.</title>
        <authorList>
            <person name="Pan Y."/>
            <person name="Kong K.F."/>
            <person name="Tsang J.S."/>
        </authorList>
    </citation>
    <scope>NUCLEOTIDE SEQUENCE [LARGE SCALE GENOMIC DNA]</scope>
    <source>
        <strain evidence="8 9">MBA4</strain>
        <plasmid evidence="9">Plasmid</plasmid>
    </source>
</reference>
<keyword evidence="2" id="KW-1003">Cell membrane</keyword>
<proteinExistence type="predicted"/>
<dbReference type="EMBL" id="CP012748">
    <property type="protein sequence ID" value="ALL70844.1"/>
    <property type="molecule type" value="Genomic_DNA"/>
</dbReference>
<geneLocation type="plasmid" evidence="9"/>
<dbReference type="InterPro" id="IPR051800">
    <property type="entry name" value="PqiA-PqiB_transport"/>
</dbReference>
<feature type="domain" description="Mce/MlaD" evidence="7">
    <location>
        <begin position="279"/>
        <end position="382"/>
    </location>
</feature>
<keyword evidence="4" id="KW-0812">Transmembrane</keyword>
<accession>A0A0P0RP86</accession>
<comment type="subcellular location">
    <subcellularLocation>
        <location evidence="1">Cell inner membrane</location>
    </subcellularLocation>
</comment>
<evidence type="ECO:0000256" key="5">
    <source>
        <dbReference type="ARBA" id="ARBA00022989"/>
    </source>
</evidence>
<evidence type="ECO:0000256" key="2">
    <source>
        <dbReference type="ARBA" id="ARBA00022475"/>
    </source>
</evidence>
<keyword evidence="8" id="KW-0614">Plasmid</keyword>
<evidence type="ECO:0000256" key="3">
    <source>
        <dbReference type="ARBA" id="ARBA00022519"/>
    </source>
</evidence>
<feature type="domain" description="Mce/MlaD" evidence="7">
    <location>
        <begin position="148"/>
        <end position="213"/>
    </location>
</feature>
<dbReference type="Proteomes" id="UP000019146">
    <property type="component" value="Plasmid unnamed"/>
</dbReference>
<dbReference type="PANTHER" id="PTHR30462:SF0">
    <property type="entry name" value="INTERMEMBRANE TRANSPORT PROTEIN YEBT"/>
    <property type="match status" value="1"/>
</dbReference>
<dbReference type="RefSeq" id="WP_035993473.1">
    <property type="nucleotide sequence ID" value="NZ_CP012748.1"/>
</dbReference>
<name>A0A0P0RP86_9BURK</name>
<dbReference type="Pfam" id="PF02470">
    <property type="entry name" value="MlaD"/>
    <property type="match status" value="3"/>
</dbReference>
<evidence type="ECO:0000256" key="6">
    <source>
        <dbReference type="ARBA" id="ARBA00023136"/>
    </source>
</evidence>
<dbReference type="PANTHER" id="PTHR30462">
    <property type="entry name" value="INTERMEMBRANE TRANSPORT PROTEIN PQIB-RELATED"/>
    <property type="match status" value="1"/>
</dbReference>
<dbReference type="GO" id="GO:0005886">
    <property type="term" value="C:plasma membrane"/>
    <property type="evidence" value="ECO:0007669"/>
    <property type="project" value="UniProtKB-SubCell"/>
</dbReference>
<evidence type="ECO:0000259" key="7">
    <source>
        <dbReference type="Pfam" id="PF02470"/>
    </source>
</evidence>
<gene>
    <name evidence="8" type="ORF">K788_0004191</name>
</gene>
<dbReference type="KEGG" id="bcai:K788_0004191"/>
<sequence length="519" mass="56330">MNSRRRPSAVWLIPLAALLICGALLVATVVQRGPRIRISFASAEGLEAGKTRVRYRDVKIGTLTDLHLSPDRTRVLADVQLDDSAKAFAACDTRYWVIRPRIGMTGISGLATAISGSYIAADMGRTSGVCQDIAGVDIPPSVTSDQKGKRFVLHTSSLGSLTPGSPVLFRRVQAGQVLGYSLSKDGAEVIVEVFVNAPYDRYVTSNTRWWHASGIDLRFDSNGLRLDTQSVASILSGGVAFDIVGPAMTRPQASDGTSFALSATRTEAARQAEDGPAARVLMRFGQSLRGLSIGAPVDFHGVELGQVTAIDIDFDVRTAHVDMVATLDLYPSRLGKRYREALGNGDGAEGRRLLHQLVAEGLRGQLRTGSVLTGQRYIALDFFPRARAVRIDTQRTPVELPTVPNTLEELQDQLASIVKKLDDVPLDEIGRNLDAVLRNSASLFQQADSELVPETRAALEAAQRSFDAANATLAKNSPLQSDVHQALNELHRTLASLESLSEYLQRHPESFLWGKPERN</sequence>
<evidence type="ECO:0000256" key="4">
    <source>
        <dbReference type="ARBA" id="ARBA00022692"/>
    </source>
</evidence>
<evidence type="ECO:0000256" key="1">
    <source>
        <dbReference type="ARBA" id="ARBA00004533"/>
    </source>
</evidence>
<protein>
    <submittedName>
        <fullName evidence="8">Paraquat-inducible protein B</fullName>
    </submittedName>
</protein>
<feature type="domain" description="Mce/MlaD" evidence="7">
    <location>
        <begin position="32"/>
        <end position="120"/>
    </location>
</feature>
<dbReference type="GeneID" id="69974265"/>
<organism evidence="8 9">
    <name type="scientific">Paraburkholderia caribensis MBA4</name>
    <dbReference type="NCBI Taxonomy" id="1323664"/>
    <lineage>
        <taxon>Bacteria</taxon>
        <taxon>Pseudomonadati</taxon>
        <taxon>Pseudomonadota</taxon>
        <taxon>Betaproteobacteria</taxon>
        <taxon>Burkholderiales</taxon>
        <taxon>Burkholderiaceae</taxon>
        <taxon>Paraburkholderia</taxon>
    </lineage>
</organism>
<evidence type="ECO:0000313" key="9">
    <source>
        <dbReference type="Proteomes" id="UP000019146"/>
    </source>
</evidence>